<keyword evidence="1" id="KW-0812">Transmembrane</keyword>
<evidence type="ECO:0000256" key="1">
    <source>
        <dbReference type="SAM" id="Phobius"/>
    </source>
</evidence>
<sequence length="242" mass="27395">MKIKRYINRKTIISFIAITIFMFFTGSYFKISAQQNTENKVTIVSKNNDGDDKIFSDKDGFWYPGRTLGKQFLIKNANAGEIEIKNVSVNVQSVNNFILNRVINPDEEVYKEFLRNLKVQLKDGNNVIFEGTFEDFNNKAILKNPVKIDGNNEKEFLLSLHFQEEAGNIFQDLQNLFNISIQYNLDDGTTVSDNITTLPKTGGFYNFITLVVIGLTISGIGFLIIGHKEEASLRKGGSINVK</sequence>
<feature type="transmembrane region" description="Helical" evidence="1">
    <location>
        <begin position="12"/>
        <end position="29"/>
    </location>
</feature>
<dbReference type="RefSeq" id="WP_202750243.1">
    <property type="nucleotide sequence ID" value="NZ_JAESWC010000014.1"/>
</dbReference>
<feature type="transmembrane region" description="Helical" evidence="1">
    <location>
        <begin position="204"/>
        <end position="225"/>
    </location>
</feature>
<evidence type="ECO:0008006" key="4">
    <source>
        <dbReference type="Google" id="ProtNLM"/>
    </source>
</evidence>
<evidence type="ECO:0000313" key="3">
    <source>
        <dbReference type="Proteomes" id="UP000632377"/>
    </source>
</evidence>
<keyword evidence="3" id="KW-1185">Reference proteome</keyword>
<accession>A0ABS1TDR2</accession>
<gene>
    <name evidence="2" type="ORF">JK636_17400</name>
</gene>
<proteinExistence type="predicted"/>
<reference evidence="2 3" key="1">
    <citation type="submission" date="2021-01" db="EMBL/GenBank/DDBJ databases">
        <title>Genome public.</title>
        <authorList>
            <person name="Liu C."/>
            <person name="Sun Q."/>
        </authorList>
    </citation>
    <scope>NUCLEOTIDE SEQUENCE [LARGE SCALE GENOMIC DNA]</scope>
    <source>
        <strain evidence="2 3">YIM B02515</strain>
    </source>
</reference>
<keyword evidence="1" id="KW-1133">Transmembrane helix</keyword>
<evidence type="ECO:0000313" key="2">
    <source>
        <dbReference type="EMBL" id="MBL4937499.1"/>
    </source>
</evidence>
<protein>
    <recommendedName>
        <fullName evidence="4">LPXTG cell wall anchor domain-containing protein</fullName>
    </recommendedName>
</protein>
<keyword evidence="1" id="KW-0472">Membrane</keyword>
<name>A0ABS1TDR2_9CLOT</name>
<comment type="caution">
    <text evidence="2">The sequence shown here is derived from an EMBL/GenBank/DDBJ whole genome shotgun (WGS) entry which is preliminary data.</text>
</comment>
<organism evidence="2 3">
    <name type="scientific">Clostridium rhizosphaerae</name>
    <dbReference type="NCBI Taxonomy" id="2803861"/>
    <lineage>
        <taxon>Bacteria</taxon>
        <taxon>Bacillati</taxon>
        <taxon>Bacillota</taxon>
        <taxon>Clostridia</taxon>
        <taxon>Eubacteriales</taxon>
        <taxon>Clostridiaceae</taxon>
        <taxon>Clostridium</taxon>
    </lineage>
</organism>
<dbReference type="Proteomes" id="UP000632377">
    <property type="component" value="Unassembled WGS sequence"/>
</dbReference>
<dbReference type="EMBL" id="JAESWC010000014">
    <property type="protein sequence ID" value="MBL4937499.1"/>
    <property type="molecule type" value="Genomic_DNA"/>
</dbReference>